<evidence type="ECO:0000256" key="1">
    <source>
        <dbReference type="SAM" id="Coils"/>
    </source>
</evidence>
<protein>
    <recommendedName>
        <fullName evidence="4">Tropomyosin</fullName>
    </recommendedName>
</protein>
<dbReference type="AlphaFoldDB" id="A0AAW1RUZ2"/>
<keyword evidence="3" id="KW-1185">Reference proteome</keyword>
<evidence type="ECO:0000313" key="3">
    <source>
        <dbReference type="Proteomes" id="UP001445335"/>
    </source>
</evidence>
<comment type="caution">
    <text evidence="2">The sequence shown here is derived from an EMBL/GenBank/DDBJ whole genome shotgun (WGS) entry which is preliminary data.</text>
</comment>
<proteinExistence type="predicted"/>
<keyword evidence="1" id="KW-0175">Coiled coil</keyword>
<evidence type="ECO:0000313" key="2">
    <source>
        <dbReference type="EMBL" id="KAK9837457.1"/>
    </source>
</evidence>
<evidence type="ECO:0008006" key="4">
    <source>
        <dbReference type="Google" id="ProtNLM"/>
    </source>
</evidence>
<dbReference type="Proteomes" id="UP001445335">
    <property type="component" value="Unassembled WGS sequence"/>
</dbReference>
<dbReference type="EMBL" id="JALJOU010000021">
    <property type="protein sequence ID" value="KAK9837457.1"/>
    <property type="molecule type" value="Genomic_DNA"/>
</dbReference>
<feature type="coiled-coil region" evidence="1">
    <location>
        <begin position="48"/>
        <end position="114"/>
    </location>
</feature>
<name>A0AAW1RUZ2_9CHLO</name>
<reference evidence="2 3" key="1">
    <citation type="journal article" date="2024" name="Nat. Commun.">
        <title>Phylogenomics reveals the evolutionary origins of lichenization in chlorophyte algae.</title>
        <authorList>
            <person name="Puginier C."/>
            <person name="Libourel C."/>
            <person name="Otte J."/>
            <person name="Skaloud P."/>
            <person name="Haon M."/>
            <person name="Grisel S."/>
            <person name="Petersen M."/>
            <person name="Berrin J.G."/>
            <person name="Delaux P.M."/>
            <person name="Dal Grande F."/>
            <person name="Keller J."/>
        </authorList>
    </citation>
    <scope>NUCLEOTIDE SEQUENCE [LARGE SCALE GENOMIC DNA]</scope>
    <source>
        <strain evidence="2 3">SAG 245.80</strain>
    </source>
</reference>
<gene>
    <name evidence="2" type="ORF">WJX81_004044</name>
</gene>
<organism evidence="2 3">
    <name type="scientific">Elliptochloris bilobata</name>
    <dbReference type="NCBI Taxonomy" id="381761"/>
    <lineage>
        <taxon>Eukaryota</taxon>
        <taxon>Viridiplantae</taxon>
        <taxon>Chlorophyta</taxon>
        <taxon>core chlorophytes</taxon>
        <taxon>Trebouxiophyceae</taxon>
        <taxon>Trebouxiophyceae incertae sedis</taxon>
        <taxon>Elliptochloris clade</taxon>
        <taxon>Elliptochloris</taxon>
    </lineage>
</organism>
<accession>A0AAW1RUZ2</accession>
<sequence length="123" mass="13027">MREDIRKMAGELCELREKNGILEGELAAVRKASKGRAAGGQAEAAQAAAQAAAEAQAAAQAAAQAQAKAATVEARVTACEQRQESLHQVAKDGAQQTKQRVEEVDQERRKANILLYGVQEEAG</sequence>